<keyword evidence="8" id="KW-0902">Two-component regulatory system</keyword>
<reference evidence="11 12" key="1">
    <citation type="submission" date="2013-05" db="EMBL/GenBank/DDBJ databases">
        <title>Genome assembly of Chondromyces apiculatus DSM 436.</title>
        <authorList>
            <person name="Sharma G."/>
            <person name="Khatri I."/>
            <person name="Kaur C."/>
            <person name="Mayilraj S."/>
            <person name="Subramanian S."/>
        </authorList>
    </citation>
    <scope>NUCLEOTIDE SEQUENCE [LARGE SCALE GENOMIC DNA]</scope>
    <source>
        <strain evidence="11 12">DSM 436</strain>
    </source>
</reference>
<evidence type="ECO:0000256" key="1">
    <source>
        <dbReference type="ARBA" id="ARBA00000085"/>
    </source>
</evidence>
<dbReference type="InterPro" id="IPR036097">
    <property type="entry name" value="HisK_dim/P_sf"/>
</dbReference>
<dbReference type="PANTHER" id="PTHR43065">
    <property type="entry name" value="SENSOR HISTIDINE KINASE"/>
    <property type="match status" value="1"/>
</dbReference>
<evidence type="ECO:0000259" key="10">
    <source>
        <dbReference type="PROSITE" id="PS50113"/>
    </source>
</evidence>
<dbReference type="GO" id="GO:0005524">
    <property type="term" value="F:ATP binding"/>
    <property type="evidence" value="ECO:0007669"/>
    <property type="project" value="UniProtKB-KW"/>
</dbReference>
<evidence type="ECO:0000256" key="7">
    <source>
        <dbReference type="ARBA" id="ARBA00022840"/>
    </source>
</evidence>
<dbReference type="InterPro" id="IPR000700">
    <property type="entry name" value="PAS-assoc_C"/>
</dbReference>
<dbReference type="InterPro" id="IPR004358">
    <property type="entry name" value="Sig_transdc_His_kin-like_C"/>
</dbReference>
<evidence type="ECO:0000259" key="9">
    <source>
        <dbReference type="PROSITE" id="PS50109"/>
    </source>
</evidence>
<comment type="caution">
    <text evidence="11">The sequence shown here is derived from an EMBL/GenBank/DDBJ whole genome shotgun (WGS) entry which is preliminary data.</text>
</comment>
<gene>
    <name evidence="11" type="ORF">CAP_4317</name>
</gene>
<evidence type="ECO:0000256" key="2">
    <source>
        <dbReference type="ARBA" id="ARBA00012438"/>
    </source>
</evidence>
<dbReference type="Gene3D" id="3.30.450.20">
    <property type="entry name" value="PAS domain"/>
    <property type="match status" value="1"/>
</dbReference>
<dbReference type="SUPFAM" id="SSF55785">
    <property type="entry name" value="PYP-like sensor domain (PAS domain)"/>
    <property type="match status" value="1"/>
</dbReference>
<dbReference type="GO" id="GO:0000155">
    <property type="term" value="F:phosphorelay sensor kinase activity"/>
    <property type="evidence" value="ECO:0007669"/>
    <property type="project" value="InterPro"/>
</dbReference>
<dbReference type="InterPro" id="IPR003661">
    <property type="entry name" value="HisK_dim/P_dom"/>
</dbReference>
<dbReference type="Proteomes" id="UP000019678">
    <property type="component" value="Unassembled WGS sequence"/>
</dbReference>
<feature type="domain" description="Histidine kinase" evidence="9">
    <location>
        <begin position="165"/>
        <end position="390"/>
    </location>
</feature>
<evidence type="ECO:0000256" key="4">
    <source>
        <dbReference type="ARBA" id="ARBA00022679"/>
    </source>
</evidence>
<dbReference type="SMART" id="SM00388">
    <property type="entry name" value="HisKA"/>
    <property type="match status" value="1"/>
</dbReference>
<dbReference type="InterPro" id="IPR005467">
    <property type="entry name" value="His_kinase_dom"/>
</dbReference>
<comment type="catalytic activity">
    <reaction evidence="1">
        <text>ATP + protein L-histidine = ADP + protein N-phospho-L-histidine.</text>
        <dbReference type="EC" id="2.7.13.3"/>
    </reaction>
</comment>
<keyword evidence="4" id="KW-0808">Transferase</keyword>
<dbReference type="InterPro" id="IPR003594">
    <property type="entry name" value="HATPase_dom"/>
</dbReference>
<dbReference type="Gene3D" id="3.30.565.10">
    <property type="entry name" value="Histidine kinase-like ATPase, C-terminal domain"/>
    <property type="match status" value="1"/>
</dbReference>
<dbReference type="SUPFAM" id="SSF55874">
    <property type="entry name" value="ATPase domain of HSP90 chaperone/DNA topoisomerase II/histidine kinase"/>
    <property type="match status" value="1"/>
</dbReference>
<dbReference type="EMBL" id="ASRX01000031">
    <property type="protein sequence ID" value="EYF04641.1"/>
    <property type="molecule type" value="Genomic_DNA"/>
</dbReference>
<keyword evidence="7" id="KW-0067">ATP-binding</keyword>
<dbReference type="STRING" id="1192034.CAP_4317"/>
<dbReference type="SUPFAM" id="SSF47384">
    <property type="entry name" value="Homodimeric domain of signal transducing histidine kinase"/>
    <property type="match status" value="1"/>
</dbReference>
<dbReference type="EC" id="2.7.13.3" evidence="2"/>
<sequence length="394" mass="42965">MSREAHEEPRRALLAVRQSEARLRETEERLSYALAHTRTLILEQDSALRYTRAEPGEGIANTVLGRTDEELLEPGDAATLLAMKRGVLASGAPVREDVELTIEGERRCYDLAIEPLYGPRGETIGVTTIAADITERRRAEDARRGREERIHEAQRMESLGMLAGGVAHDFNNLLMSILSFAELALTDVPQGAAVCDDIERIQIAGRRAADLCKQMLTYAGRGRFQQKGFDLTELVRELPRLLEVGLPRDVHIRYDLAPPPLPLMGDAVQIRQVIMNLVANAADALGDVGGVVTLETGFLDADAAFLARARFGDSLSPGQYVCITVTDAGCGMDDLTQLRMFDPFFTTKRASRGLGLATVVGTVRRHGGAIHVDSQPGQGTTIMVLLPCARPSNV</sequence>
<evidence type="ECO:0000256" key="5">
    <source>
        <dbReference type="ARBA" id="ARBA00022741"/>
    </source>
</evidence>
<keyword evidence="6" id="KW-0418">Kinase</keyword>
<dbReference type="PROSITE" id="PS50113">
    <property type="entry name" value="PAC"/>
    <property type="match status" value="1"/>
</dbReference>
<evidence type="ECO:0000256" key="8">
    <source>
        <dbReference type="ARBA" id="ARBA00023012"/>
    </source>
</evidence>
<dbReference type="PRINTS" id="PR00344">
    <property type="entry name" value="BCTRLSENSOR"/>
</dbReference>
<dbReference type="Pfam" id="PF08448">
    <property type="entry name" value="PAS_4"/>
    <property type="match status" value="1"/>
</dbReference>
<keyword evidence="3" id="KW-0597">Phosphoprotein</keyword>
<evidence type="ECO:0000256" key="6">
    <source>
        <dbReference type="ARBA" id="ARBA00022777"/>
    </source>
</evidence>
<dbReference type="InterPro" id="IPR036890">
    <property type="entry name" value="HATPase_C_sf"/>
</dbReference>
<dbReference type="RefSeq" id="WP_052375591.1">
    <property type="nucleotide sequence ID" value="NZ_ASRX01000031.1"/>
</dbReference>
<dbReference type="AlphaFoldDB" id="A0A017T7T7"/>
<dbReference type="PROSITE" id="PS50109">
    <property type="entry name" value="HIS_KIN"/>
    <property type="match status" value="1"/>
</dbReference>
<feature type="domain" description="PAC" evidence="10">
    <location>
        <begin position="92"/>
        <end position="145"/>
    </location>
</feature>
<evidence type="ECO:0000313" key="11">
    <source>
        <dbReference type="EMBL" id="EYF04641.1"/>
    </source>
</evidence>
<name>A0A017T7T7_9BACT</name>
<evidence type="ECO:0000256" key="3">
    <source>
        <dbReference type="ARBA" id="ARBA00022553"/>
    </source>
</evidence>
<dbReference type="Pfam" id="PF02518">
    <property type="entry name" value="HATPase_c"/>
    <property type="match status" value="1"/>
</dbReference>
<dbReference type="InterPro" id="IPR035965">
    <property type="entry name" value="PAS-like_dom_sf"/>
</dbReference>
<dbReference type="PANTHER" id="PTHR43065:SF46">
    <property type="entry name" value="C4-DICARBOXYLATE TRANSPORT SENSOR PROTEIN DCTB"/>
    <property type="match status" value="1"/>
</dbReference>
<keyword evidence="12" id="KW-1185">Reference proteome</keyword>
<dbReference type="Gene3D" id="1.10.287.130">
    <property type="match status" value="1"/>
</dbReference>
<dbReference type="eggNOG" id="COG4191">
    <property type="taxonomic scope" value="Bacteria"/>
</dbReference>
<dbReference type="SMART" id="SM00387">
    <property type="entry name" value="HATPase_c"/>
    <property type="match status" value="1"/>
</dbReference>
<dbReference type="InterPro" id="IPR013656">
    <property type="entry name" value="PAS_4"/>
</dbReference>
<accession>A0A017T7T7</accession>
<evidence type="ECO:0000313" key="12">
    <source>
        <dbReference type="Proteomes" id="UP000019678"/>
    </source>
</evidence>
<dbReference type="CDD" id="cd00082">
    <property type="entry name" value="HisKA"/>
    <property type="match status" value="1"/>
</dbReference>
<protein>
    <recommendedName>
        <fullName evidence="2">histidine kinase</fullName>
        <ecNumber evidence="2">2.7.13.3</ecNumber>
    </recommendedName>
</protein>
<keyword evidence="5" id="KW-0547">Nucleotide-binding</keyword>
<proteinExistence type="predicted"/>
<organism evidence="11 12">
    <name type="scientific">Chondromyces apiculatus DSM 436</name>
    <dbReference type="NCBI Taxonomy" id="1192034"/>
    <lineage>
        <taxon>Bacteria</taxon>
        <taxon>Pseudomonadati</taxon>
        <taxon>Myxococcota</taxon>
        <taxon>Polyangia</taxon>
        <taxon>Polyangiales</taxon>
        <taxon>Polyangiaceae</taxon>
        <taxon>Chondromyces</taxon>
    </lineage>
</organism>